<dbReference type="RefSeq" id="WP_158766686.1">
    <property type="nucleotide sequence ID" value="NZ_CP047045.1"/>
</dbReference>
<evidence type="ECO:0000313" key="3">
    <source>
        <dbReference type="EMBL" id="QGZ95860.1"/>
    </source>
</evidence>
<proteinExistence type="predicted"/>
<protein>
    <submittedName>
        <fullName evidence="3">ABC-type uncharacterized transport system, auxiliary component</fullName>
    </submittedName>
</protein>
<keyword evidence="4" id="KW-1185">Reference proteome</keyword>
<dbReference type="Pfam" id="PF03886">
    <property type="entry name" value="ABC_trans_aux"/>
    <property type="match status" value="1"/>
</dbReference>
<feature type="chain" id="PRO_5026142188" evidence="1">
    <location>
        <begin position="16"/>
        <end position="214"/>
    </location>
</feature>
<feature type="signal peptide" evidence="1">
    <location>
        <begin position="1"/>
        <end position="15"/>
    </location>
</feature>
<feature type="domain" description="ABC-type transport auxiliary lipoprotein component" evidence="2">
    <location>
        <begin position="31"/>
        <end position="185"/>
    </location>
</feature>
<sequence length="214" mass="23041">MKRLILLLAATSALGGCISLLPKPPPPPRTYVLEAQDVQELQGEPLDAVVAVAAPTGERALLGADLIWRTGDTIAYVAESQWSNRASDALQQVLAETVIRQGRFRASTRSGEARADYEIRWEVLDFEVREETMTARFSADVRLVAQGRRIIASELVVAEAPVSDRSSSIAAQALARAAREGSARIGMFAADAATQEQARIAEEADQPSAASINR</sequence>
<dbReference type="InterPro" id="IPR005586">
    <property type="entry name" value="ABC_trans_aux"/>
</dbReference>
<keyword evidence="1" id="KW-0732">Signal</keyword>
<organism evidence="3 4">
    <name type="scientific">Terricaulis silvestris</name>
    <dbReference type="NCBI Taxonomy" id="2686094"/>
    <lineage>
        <taxon>Bacteria</taxon>
        <taxon>Pseudomonadati</taxon>
        <taxon>Pseudomonadota</taxon>
        <taxon>Alphaproteobacteria</taxon>
        <taxon>Caulobacterales</taxon>
        <taxon>Caulobacteraceae</taxon>
        <taxon>Terricaulis</taxon>
    </lineage>
</organism>
<dbReference type="PROSITE" id="PS51257">
    <property type="entry name" value="PROKAR_LIPOPROTEIN"/>
    <property type="match status" value="1"/>
</dbReference>
<dbReference type="KEGG" id="tsv:DSM104635_02713"/>
<evidence type="ECO:0000313" key="4">
    <source>
        <dbReference type="Proteomes" id="UP000431269"/>
    </source>
</evidence>
<gene>
    <name evidence="3" type="ORF">DSM104635_02713</name>
</gene>
<evidence type="ECO:0000259" key="2">
    <source>
        <dbReference type="Pfam" id="PF03886"/>
    </source>
</evidence>
<dbReference type="EMBL" id="CP047045">
    <property type="protein sequence ID" value="QGZ95860.1"/>
    <property type="molecule type" value="Genomic_DNA"/>
</dbReference>
<reference evidence="4" key="1">
    <citation type="submission" date="2019-12" db="EMBL/GenBank/DDBJ databases">
        <title>Complete genome of Terracaulis silvestris 0127_4.</title>
        <authorList>
            <person name="Vieira S."/>
            <person name="Riedel T."/>
            <person name="Sproer C."/>
            <person name="Pascual J."/>
            <person name="Boedeker C."/>
            <person name="Overmann J."/>
        </authorList>
    </citation>
    <scope>NUCLEOTIDE SEQUENCE [LARGE SCALE GENOMIC DNA]</scope>
    <source>
        <strain evidence="4">0127_4</strain>
    </source>
</reference>
<evidence type="ECO:0000256" key="1">
    <source>
        <dbReference type="SAM" id="SignalP"/>
    </source>
</evidence>
<name>A0A6I6MKT0_9CAUL</name>
<dbReference type="Proteomes" id="UP000431269">
    <property type="component" value="Chromosome"/>
</dbReference>
<dbReference type="Gene3D" id="3.40.50.10610">
    <property type="entry name" value="ABC-type transport auxiliary lipoprotein component"/>
    <property type="match status" value="1"/>
</dbReference>
<dbReference type="SUPFAM" id="SSF159594">
    <property type="entry name" value="XCC0632-like"/>
    <property type="match status" value="1"/>
</dbReference>
<accession>A0A6I6MKT0</accession>
<dbReference type="AlphaFoldDB" id="A0A6I6MKT0"/>